<name>A0AC35U3I8_9BILA</name>
<evidence type="ECO:0000313" key="2">
    <source>
        <dbReference type="WBParaSite" id="RSKR_0000745000.1"/>
    </source>
</evidence>
<dbReference type="Proteomes" id="UP000095286">
    <property type="component" value="Unplaced"/>
</dbReference>
<reference evidence="2" key="1">
    <citation type="submission" date="2016-11" db="UniProtKB">
        <authorList>
            <consortium name="WormBaseParasite"/>
        </authorList>
    </citation>
    <scope>IDENTIFICATION</scope>
    <source>
        <strain evidence="2">KR3021</strain>
    </source>
</reference>
<sequence>MAAEEVKSFPGLPKSLINYRNFDKKTFNKFADLVEESERWSYCLQYFDILYKSFGEEGMVFITAVEEETKKPMGCIVGTFWKNQKGEKALFTIGTFFIIAEYRGKGLGNYLFDTLYREGLKYNIPLYLCSVAKMSQKYCEKYGFNLFRDYKCTAYSPKCTDFVKKTDISLPTHKVWNHTEFAEWDKLLQFDLQLSNGVVDRLNYLKNWFDGSLYTGIVTNEKDQVVGYASVQECLNNVLSVGPLYAESKDVVHLLVNKILENVDLTKYTELRFKAFTCNTDIKDLLIEYTDGNINYLADCTLQFAISSIPTEEKYLHCIVDLAQNFI</sequence>
<organism evidence="1 2">
    <name type="scientific">Rhabditophanes sp. KR3021</name>
    <dbReference type="NCBI Taxonomy" id="114890"/>
    <lineage>
        <taxon>Eukaryota</taxon>
        <taxon>Metazoa</taxon>
        <taxon>Ecdysozoa</taxon>
        <taxon>Nematoda</taxon>
        <taxon>Chromadorea</taxon>
        <taxon>Rhabditida</taxon>
        <taxon>Tylenchina</taxon>
        <taxon>Panagrolaimomorpha</taxon>
        <taxon>Strongyloidoidea</taxon>
        <taxon>Alloionematidae</taxon>
        <taxon>Rhabditophanes</taxon>
    </lineage>
</organism>
<evidence type="ECO:0000313" key="1">
    <source>
        <dbReference type="Proteomes" id="UP000095286"/>
    </source>
</evidence>
<protein>
    <submittedName>
        <fullName evidence="2">N-acetyltransferase domain-containing protein</fullName>
    </submittedName>
</protein>
<dbReference type="WBParaSite" id="RSKR_0000745000.1">
    <property type="protein sequence ID" value="RSKR_0000745000.1"/>
    <property type="gene ID" value="RSKR_0000745000"/>
</dbReference>
<accession>A0AC35U3I8</accession>
<proteinExistence type="predicted"/>